<evidence type="ECO:0000256" key="1">
    <source>
        <dbReference type="SAM" id="Phobius"/>
    </source>
</evidence>
<dbReference type="AlphaFoldDB" id="A0A8J2H633"/>
<feature type="transmembrane region" description="Helical" evidence="1">
    <location>
        <begin position="449"/>
        <end position="473"/>
    </location>
</feature>
<comment type="caution">
    <text evidence="2">The sequence shown here is derived from an EMBL/GenBank/DDBJ whole genome shotgun (WGS) entry which is preliminary data.</text>
</comment>
<feature type="transmembrane region" description="Helical" evidence="1">
    <location>
        <begin position="86"/>
        <end position="106"/>
    </location>
</feature>
<sequence length="641" mass="70723">MSDCDKPSAEDRKNSKITSKEVTNYFSDQNEELTLEDLAPDGGWGWMIALAMIIVFVTTFCAGASFAIVFGAFFEEKGQSGSAMTLLNSVFMISFSISGVVTNALLKKYSLRLVSVTAALLFAIPNIWSAFVTHVYELAVIFFIQGIGAGLMNTISSASFNAFFVKKRAKVMSAAQVIIGLGGIVYPMIIEKMMDIYGFRGTAAIIGALSLNAIAGMMMMHPVEWHLRDPNEVLEERRQLKGPQPQSEHNHSALNKVKILGSSDRRSTIHCTQDFMEPARWSSLCNIKDNPGCQEPLLFINSKTVEAISMDLDPDMRPRSKSISMKMQLARSLSLLPASSIGNITGALVEAQHRRDLTTKASLDELKELNTPIGDSINGHNKSDHHDENKNLVIKRKQQLSDLFELSLLKDRTFVIMSLGISFVFVSDFTFISLVPLAMMHDGYTNSQAAVTITVAAAAELASRILYLIFTLIVNCRAKFVFFFAMIVMGFAKLGTKFTLNCQGTSLGFQVLIIYFTAFLYFGNTLMGIYICTAGIGIVRTFMMVPQPLVVVENYPVEMYAACYGIFTLVNGIVMVVIGPLVGIIKDVTNSFEVAQLVLVGLNCAFIVPWALEFLVDFRQKRRNRVVNTTGNINADNHVIA</sequence>
<feature type="transmembrane region" description="Helical" evidence="1">
    <location>
        <begin position="171"/>
        <end position="190"/>
    </location>
</feature>
<proteinExistence type="predicted"/>
<feature type="transmembrane region" description="Helical" evidence="1">
    <location>
        <begin position="414"/>
        <end position="437"/>
    </location>
</feature>
<feature type="transmembrane region" description="Helical" evidence="1">
    <location>
        <begin position="594"/>
        <end position="616"/>
    </location>
</feature>
<feature type="transmembrane region" description="Helical" evidence="1">
    <location>
        <begin position="196"/>
        <end position="218"/>
    </location>
</feature>
<evidence type="ECO:0000313" key="3">
    <source>
        <dbReference type="Proteomes" id="UP000786811"/>
    </source>
</evidence>
<feature type="transmembrane region" description="Helical" evidence="1">
    <location>
        <begin position="113"/>
        <end position="132"/>
    </location>
</feature>
<protein>
    <submittedName>
        <fullName evidence="2">Similar to SLC16A9: Monocarboxylate transporter 9 (Gallus gallus)</fullName>
    </submittedName>
</protein>
<dbReference type="Gene3D" id="1.20.1250.20">
    <property type="entry name" value="MFS general substrate transporter like domains"/>
    <property type="match status" value="2"/>
</dbReference>
<gene>
    <name evidence="2" type="ORF">HICCMSTLAB_LOCUS2588</name>
</gene>
<evidence type="ECO:0000313" key="2">
    <source>
        <dbReference type="EMBL" id="CAG5077907.1"/>
    </source>
</evidence>
<dbReference type="InterPro" id="IPR011701">
    <property type="entry name" value="MFS"/>
</dbReference>
<feature type="transmembrane region" description="Helical" evidence="1">
    <location>
        <begin position="138"/>
        <end position="164"/>
    </location>
</feature>
<keyword evidence="1" id="KW-0472">Membrane</keyword>
<dbReference type="OrthoDB" id="6499973at2759"/>
<dbReference type="Pfam" id="PF07690">
    <property type="entry name" value="MFS_1"/>
    <property type="match status" value="1"/>
</dbReference>
<name>A0A8J2H633_COTCN</name>
<dbReference type="PANTHER" id="PTHR11360:SF309">
    <property type="entry name" value="MONOCARBOXYLATE TRANSPORTER 7-LIKE PROTEIN"/>
    <property type="match status" value="1"/>
</dbReference>
<dbReference type="InterPro" id="IPR036259">
    <property type="entry name" value="MFS_trans_sf"/>
</dbReference>
<keyword evidence="1" id="KW-1133">Transmembrane helix</keyword>
<organism evidence="2 3">
    <name type="scientific">Cotesia congregata</name>
    <name type="common">Parasitoid wasp</name>
    <name type="synonym">Apanteles congregatus</name>
    <dbReference type="NCBI Taxonomy" id="51543"/>
    <lineage>
        <taxon>Eukaryota</taxon>
        <taxon>Metazoa</taxon>
        <taxon>Ecdysozoa</taxon>
        <taxon>Arthropoda</taxon>
        <taxon>Hexapoda</taxon>
        <taxon>Insecta</taxon>
        <taxon>Pterygota</taxon>
        <taxon>Neoptera</taxon>
        <taxon>Endopterygota</taxon>
        <taxon>Hymenoptera</taxon>
        <taxon>Apocrita</taxon>
        <taxon>Ichneumonoidea</taxon>
        <taxon>Braconidae</taxon>
        <taxon>Microgastrinae</taxon>
        <taxon>Cotesia</taxon>
    </lineage>
</organism>
<dbReference type="SUPFAM" id="SSF103473">
    <property type="entry name" value="MFS general substrate transporter"/>
    <property type="match status" value="1"/>
</dbReference>
<accession>A0A8J2H633</accession>
<feature type="transmembrane region" description="Helical" evidence="1">
    <location>
        <begin position="480"/>
        <end position="500"/>
    </location>
</feature>
<dbReference type="InterPro" id="IPR050327">
    <property type="entry name" value="Proton-linked_MCT"/>
</dbReference>
<dbReference type="Proteomes" id="UP000786811">
    <property type="component" value="Unassembled WGS sequence"/>
</dbReference>
<dbReference type="PANTHER" id="PTHR11360">
    <property type="entry name" value="MONOCARBOXYLATE TRANSPORTER"/>
    <property type="match status" value="1"/>
</dbReference>
<feature type="transmembrane region" description="Helical" evidence="1">
    <location>
        <begin position="48"/>
        <end position="74"/>
    </location>
</feature>
<feature type="transmembrane region" description="Helical" evidence="1">
    <location>
        <begin position="512"/>
        <end position="539"/>
    </location>
</feature>
<keyword evidence="3" id="KW-1185">Reference proteome</keyword>
<reference evidence="2" key="1">
    <citation type="submission" date="2021-04" db="EMBL/GenBank/DDBJ databases">
        <authorList>
            <person name="Chebbi M.A.C M."/>
        </authorList>
    </citation>
    <scope>NUCLEOTIDE SEQUENCE</scope>
</reference>
<keyword evidence="1" id="KW-0812">Transmembrane</keyword>
<dbReference type="GO" id="GO:0008028">
    <property type="term" value="F:monocarboxylic acid transmembrane transporter activity"/>
    <property type="evidence" value="ECO:0007669"/>
    <property type="project" value="TreeGrafter"/>
</dbReference>
<feature type="transmembrane region" description="Helical" evidence="1">
    <location>
        <begin position="560"/>
        <end position="582"/>
    </location>
</feature>
<dbReference type="EMBL" id="CAJNRD030001117">
    <property type="protein sequence ID" value="CAG5077907.1"/>
    <property type="molecule type" value="Genomic_DNA"/>
</dbReference>